<reference evidence="1" key="1">
    <citation type="thesis" date="2020" institute="ProQuest LLC" country="789 East Eisenhower Parkway, Ann Arbor, MI, USA">
        <title>Comparative Genomics and Chromosome Evolution.</title>
        <authorList>
            <person name="Mudd A.B."/>
        </authorList>
    </citation>
    <scope>NUCLEOTIDE SEQUENCE</scope>
    <source>
        <strain evidence="1">1538</strain>
        <tissue evidence="1">Blood</tissue>
    </source>
</reference>
<evidence type="ECO:0000313" key="2">
    <source>
        <dbReference type="Proteomes" id="UP001181693"/>
    </source>
</evidence>
<sequence length="84" mass="9856">MTWCVHTCEHPTYVCTNRNGWHMSRQCVFRRCMHHNVPYVSLLINRLASLGGAVVYTYIYVFGEKTNYIHGHAHLPRELCIVYS</sequence>
<proteinExistence type="predicted"/>
<dbReference type="Proteomes" id="UP001181693">
    <property type="component" value="Unassembled WGS sequence"/>
</dbReference>
<dbReference type="AlphaFoldDB" id="A0AAV3A7S8"/>
<protein>
    <submittedName>
        <fullName evidence="1">Uncharacterized protein</fullName>
    </submittedName>
</protein>
<gene>
    <name evidence="1" type="ORF">GDO54_017228</name>
</gene>
<dbReference type="EMBL" id="DYDO01000007">
    <property type="protein sequence ID" value="DBA20451.1"/>
    <property type="molecule type" value="Genomic_DNA"/>
</dbReference>
<keyword evidence="2" id="KW-1185">Reference proteome</keyword>
<comment type="caution">
    <text evidence="1">The sequence shown here is derived from an EMBL/GenBank/DDBJ whole genome shotgun (WGS) entry which is preliminary data.</text>
</comment>
<organism evidence="1 2">
    <name type="scientific">Pyxicephalus adspersus</name>
    <name type="common">African bullfrog</name>
    <dbReference type="NCBI Taxonomy" id="30357"/>
    <lineage>
        <taxon>Eukaryota</taxon>
        <taxon>Metazoa</taxon>
        <taxon>Chordata</taxon>
        <taxon>Craniata</taxon>
        <taxon>Vertebrata</taxon>
        <taxon>Euteleostomi</taxon>
        <taxon>Amphibia</taxon>
        <taxon>Batrachia</taxon>
        <taxon>Anura</taxon>
        <taxon>Neobatrachia</taxon>
        <taxon>Ranoidea</taxon>
        <taxon>Pyxicephalidae</taxon>
        <taxon>Pyxicephalinae</taxon>
        <taxon>Pyxicephalus</taxon>
    </lineage>
</organism>
<evidence type="ECO:0000313" key="1">
    <source>
        <dbReference type="EMBL" id="DBA20451.1"/>
    </source>
</evidence>
<name>A0AAV3A7S8_PYXAD</name>
<accession>A0AAV3A7S8</accession>